<dbReference type="Proteomes" id="UP000754883">
    <property type="component" value="Unassembled WGS sequence"/>
</dbReference>
<organism evidence="3 4">
    <name type="scientific">Clonostachys byssicola</name>
    <dbReference type="NCBI Taxonomy" id="160290"/>
    <lineage>
        <taxon>Eukaryota</taxon>
        <taxon>Fungi</taxon>
        <taxon>Dikarya</taxon>
        <taxon>Ascomycota</taxon>
        <taxon>Pezizomycotina</taxon>
        <taxon>Sordariomycetes</taxon>
        <taxon>Hypocreomycetidae</taxon>
        <taxon>Hypocreales</taxon>
        <taxon>Bionectriaceae</taxon>
        <taxon>Clonostachys</taxon>
    </lineage>
</organism>
<gene>
    <name evidence="3" type="ORF">CBYS24578_00006804</name>
</gene>
<dbReference type="Pfam" id="PF06985">
    <property type="entry name" value="HET"/>
    <property type="match status" value="1"/>
</dbReference>
<dbReference type="PANTHER" id="PTHR24148">
    <property type="entry name" value="ANKYRIN REPEAT DOMAIN-CONTAINING PROTEIN 39 HOMOLOG-RELATED"/>
    <property type="match status" value="1"/>
</dbReference>
<evidence type="ECO:0000259" key="2">
    <source>
        <dbReference type="Pfam" id="PF06985"/>
    </source>
</evidence>
<dbReference type="AlphaFoldDB" id="A0A9N9Y422"/>
<dbReference type="InterPro" id="IPR052895">
    <property type="entry name" value="HetReg/Transcr_Mod"/>
</dbReference>
<sequence>MPVFNTYVHKPLSAPNAIRLIKLNPSVDSDSQLTCQIFEHQLSEKHVEYSAVSYTWGAQKLYQSLEIRSDDNDVSYLRTTAVVDALLRQFRAPTKPRYLWIDAICLNQNDETEKSAQVPMMGEVFQDAKAVDIWLGPENNTIPNLFAFFRALSTIPGISRWKTQLAMAKRVFLIMRQFFFDVHTALKDMMDFFNRPWFLRRWVIQEVCLARHPVVHCGNQSIPFRTVHLAAVRFQRTDMSDYAIKMVASLDSQTIHLSILELLWHFHQSDCLEKKDRIAALWSLVNPNQRFELNYNRLWTEIYHELACFLYQLNDNHISLQLLLHLFEFGPVPQSEKMSYPSWIPDWSKRRRRALPYKTRIKNTDTFEPYPCFPDQDVNVAVQFQHQGLFLHCTLDTCPHGYRVKFAATFDSGNHTDGCRSEQVVRIIRRLFPDIQNQESDLIAFASLLKSVSEFRHTDVQREQSSRCLGQFEMELINTLALSAVGFYEMLWWLRTLDSILTDFCVVEFETFAQKVDYGIGPKRMQVDDVLIPLWSVEADYHFSFISNSVVTKVPTRTSLAVRCSLGCPNTMRGGKSLAGEVIGPVVCTLKTLEADDKKGVTSDSTTDNMKRQRSWSSIQLI</sequence>
<dbReference type="PANTHER" id="PTHR24148:SF80">
    <property type="entry name" value="HETEROKARYON INCOMPATIBILITY DOMAIN-CONTAINING PROTEIN"/>
    <property type="match status" value="1"/>
</dbReference>
<reference evidence="4" key="1">
    <citation type="submission" date="2019-06" db="EMBL/GenBank/DDBJ databases">
        <authorList>
            <person name="Broberg M."/>
        </authorList>
    </citation>
    <scope>NUCLEOTIDE SEQUENCE [LARGE SCALE GENOMIC DNA]</scope>
</reference>
<name>A0A9N9Y422_9HYPO</name>
<proteinExistence type="predicted"/>
<accession>A0A9N9Y422</accession>
<keyword evidence="4" id="KW-1185">Reference proteome</keyword>
<feature type="domain" description="Heterokaryon incompatibility" evidence="2">
    <location>
        <begin position="49"/>
        <end position="206"/>
    </location>
</feature>
<evidence type="ECO:0000313" key="4">
    <source>
        <dbReference type="Proteomes" id="UP000754883"/>
    </source>
</evidence>
<protein>
    <recommendedName>
        <fullName evidence="2">Heterokaryon incompatibility domain-containing protein</fullName>
    </recommendedName>
</protein>
<feature type="region of interest" description="Disordered" evidence="1">
    <location>
        <begin position="599"/>
        <end position="622"/>
    </location>
</feature>
<dbReference type="OrthoDB" id="5089882at2759"/>
<dbReference type="EMBL" id="CABFNO020001394">
    <property type="protein sequence ID" value="CAG9985131.1"/>
    <property type="molecule type" value="Genomic_DNA"/>
</dbReference>
<comment type="caution">
    <text evidence="3">The sequence shown here is derived from an EMBL/GenBank/DDBJ whole genome shotgun (WGS) entry which is preliminary data.</text>
</comment>
<evidence type="ECO:0000313" key="3">
    <source>
        <dbReference type="EMBL" id="CAG9985131.1"/>
    </source>
</evidence>
<dbReference type="InterPro" id="IPR010730">
    <property type="entry name" value="HET"/>
</dbReference>
<reference evidence="3 4" key="2">
    <citation type="submission" date="2021-10" db="EMBL/GenBank/DDBJ databases">
        <authorList>
            <person name="Piombo E."/>
        </authorList>
    </citation>
    <scope>NUCLEOTIDE SEQUENCE [LARGE SCALE GENOMIC DNA]</scope>
</reference>
<evidence type="ECO:0000256" key="1">
    <source>
        <dbReference type="SAM" id="MobiDB-lite"/>
    </source>
</evidence>